<keyword evidence="4" id="KW-1185">Reference proteome</keyword>
<gene>
    <name evidence="3" type="ORF">SAMN06296036_13232</name>
</gene>
<evidence type="ECO:0000256" key="1">
    <source>
        <dbReference type="ARBA" id="ARBA00022500"/>
    </source>
</evidence>
<reference evidence="4" key="1">
    <citation type="submission" date="2017-04" db="EMBL/GenBank/DDBJ databases">
        <authorList>
            <person name="Varghese N."/>
            <person name="Submissions S."/>
        </authorList>
    </citation>
    <scope>NUCLEOTIDE SEQUENCE [LARGE SCALE GENOMIC DNA]</scope>
    <source>
        <strain evidence="4">RKEM611</strain>
    </source>
</reference>
<keyword evidence="1" id="KW-0145">Chemotaxis</keyword>
<dbReference type="PANTHER" id="PTHR39452">
    <property type="entry name" value="CHEY-P PHOSPHATASE CHEX"/>
    <property type="match status" value="1"/>
</dbReference>
<sequence length="493" mass="55382">MAQIMFVLRPSEKTKGFAERVVERFKMTQNIQLNLLMATNINDVAGQLESGGIAIMFNETPLEKSEINLLSQCYAKAKRKPFFILDDNNYDKLITAEVLASSKIPENLIGKATSDFTESFMYNCVRNLLTPPGQKLDIRYIKSIVTSVGDVITKNTQCSMEAKPIVETKAKEVPEEIAMVSAFYGDGFLGSITIGTEKKLMVTFAQKMLYCDESDVTTEMISDLSAELSNQILGAVRNSLSEFGWQLKSSMQVVTMGEEFLNASTSNGRYYHLPFTFQDMKFSLSFCYNTYQTSIREIEEESSSSGKSSLDVRLVNGFDSAIKKIIPANLGQEITFGPVLKHQNILYHEDSLHLFHAASWQGTITIGLEIPRSLSEFIMKQTMGMEPGDVDDTMVNDYWGEIINQVGGEFLKLVKGENYTFQRIYHGEFSGHGLDYVIKTPGLYFRQDLIIGEESCRAFFGADSSYGDQFHNIWPYFQALPSFHGQESIESSA</sequence>
<dbReference type="EMBL" id="FWZT01000032">
    <property type="protein sequence ID" value="SMF78152.1"/>
    <property type="molecule type" value="Genomic_DNA"/>
</dbReference>
<dbReference type="InterPro" id="IPR038756">
    <property type="entry name" value="CheX-like"/>
</dbReference>
<protein>
    <submittedName>
        <fullName evidence="3">Chemotaxis protein CheX, a CheY~P-specific phosphatase</fullName>
    </submittedName>
</protein>
<dbReference type="SUPFAM" id="SSF103039">
    <property type="entry name" value="CheC-like"/>
    <property type="match status" value="2"/>
</dbReference>
<dbReference type="AlphaFoldDB" id="A0A1Y6CVP5"/>
<dbReference type="PANTHER" id="PTHR39452:SF1">
    <property type="entry name" value="CHEY-P PHOSPHATASE CHEX"/>
    <property type="match status" value="1"/>
</dbReference>
<organism evidence="3 4">
    <name type="scientific">Pseudobacteriovorax antillogorgiicola</name>
    <dbReference type="NCBI Taxonomy" id="1513793"/>
    <lineage>
        <taxon>Bacteria</taxon>
        <taxon>Pseudomonadati</taxon>
        <taxon>Bdellovibrionota</taxon>
        <taxon>Oligoflexia</taxon>
        <taxon>Oligoflexales</taxon>
        <taxon>Pseudobacteriovoracaceae</taxon>
        <taxon>Pseudobacteriovorax</taxon>
    </lineage>
</organism>
<dbReference type="Proteomes" id="UP000192907">
    <property type="component" value="Unassembled WGS sequence"/>
</dbReference>
<name>A0A1Y6CVP5_9BACT</name>
<dbReference type="InterPro" id="IPR028051">
    <property type="entry name" value="CheX-like_dom"/>
</dbReference>
<dbReference type="STRING" id="1513793.SAMN06296036_13232"/>
<evidence type="ECO:0000259" key="2">
    <source>
        <dbReference type="Pfam" id="PF13690"/>
    </source>
</evidence>
<proteinExistence type="predicted"/>
<evidence type="ECO:0000313" key="4">
    <source>
        <dbReference type="Proteomes" id="UP000192907"/>
    </source>
</evidence>
<dbReference type="InterPro" id="IPR028976">
    <property type="entry name" value="CheC-like_sf"/>
</dbReference>
<evidence type="ECO:0000313" key="3">
    <source>
        <dbReference type="EMBL" id="SMF78152.1"/>
    </source>
</evidence>
<feature type="domain" description="Chemotaxis phosphatase CheX-like" evidence="2">
    <location>
        <begin position="182"/>
        <end position="276"/>
    </location>
</feature>
<dbReference type="OrthoDB" id="5312278at2"/>
<dbReference type="Gene3D" id="3.40.1550.10">
    <property type="entry name" value="CheC-like"/>
    <property type="match status" value="2"/>
</dbReference>
<dbReference type="Pfam" id="PF13690">
    <property type="entry name" value="CheX"/>
    <property type="match status" value="1"/>
</dbReference>
<dbReference type="RefSeq" id="WP_132325312.1">
    <property type="nucleotide sequence ID" value="NZ_FWZT01000032.1"/>
</dbReference>
<accession>A0A1Y6CVP5</accession>
<dbReference type="GO" id="GO:0006935">
    <property type="term" value="P:chemotaxis"/>
    <property type="evidence" value="ECO:0007669"/>
    <property type="project" value="UniProtKB-KW"/>
</dbReference>